<reference evidence="3 4" key="1">
    <citation type="submission" date="2017-11" db="EMBL/GenBank/DDBJ databases">
        <title>De-novo sequencing of pomegranate (Punica granatum L.) genome.</title>
        <authorList>
            <person name="Akparov Z."/>
            <person name="Amiraslanov A."/>
            <person name="Hajiyeva S."/>
            <person name="Abbasov M."/>
            <person name="Kaur K."/>
            <person name="Hamwieh A."/>
            <person name="Solovyev V."/>
            <person name="Salamov A."/>
            <person name="Braich B."/>
            <person name="Kosarev P."/>
            <person name="Mahmoud A."/>
            <person name="Hajiyev E."/>
            <person name="Babayeva S."/>
            <person name="Izzatullayeva V."/>
            <person name="Mammadov A."/>
            <person name="Mammadov A."/>
            <person name="Sharifova S."/>
            <person name="Ojaghi J."/>
            <person name="Eynullazada K."/>
            <person name="Bayramov B."/>
            <person name="Abdulazimova A."/>
            <person name="Shahmuradov I."/>
        </authorList>
    </citation>
    <scope>NUCLEOTIDE SEQUENCE [LARGE SCALE GENOMIC DNA]</scope>
    <source>
        <strain evidence="4">cv. AG2017</strain>
        <tissue evidence="3">Leaf</tissue>
    </source>
</reference>
<sequence>MFYGTLKGAYYSHLMGHKSTFSEIIMAEKQVDLGIKLGRLEGPTKGRGEEFSKKTPTAATSSSGRRGKEVSVNAVNPAHAGSQQYSVNFTPAPPSIAAYASPAVHYQPQPPVQPIYYSVSLALLPAASQPVVHHYTPAPPQAQQYRPSASRAPQPTQQVPPSQGQQGGIAQPRLRRQYAPLPVPLSHIYRQLRAGNKIGTVAPDLNFDPTAQDQSKRCEYHQGAPGHTLDNCWRLRERIQEMIDAKELSFNAVRSPNVQTNPLPDHGSSSGPSINIISICTLGEDESEQDNPSPFVIEYVPAEATVGFTGLSASPTPFVIDVPAWLPYLDNKVPWAYGGDASSLEHQFSVMGVTRSGRVYENPEAVNKGKTPAAAIGTLPEVTPIPPKKVTEEEAEAFMKIIKESKYKVVEQIAKFPAHISLLALLLSSKPHREALLKVLTTAQVPKETAPDLTEETIGSIFSNNISFSDDELPSKGYAHSRALYIVCKCNNFVVGRVMIDNGSALNRAQSPSTLHPKLKFIVEEKLIRVKGEEDYAIYKETAVPYISIGDDENLPFHSFETISVLLRNNYVPGTGLGAQGQGISRPIEVKEYKNRRGLGFRPSCHKIVEARRGNHLHRLTAHYRRINMGITVLPLSHFFPRPPHIVGDTLDCHSSDFDNAPDALPAVYTVTEETPSGVHIRLAQENEELDNWISVLHYSAVIVDV</sequence>
<organism evidence="3 4">
    <name type="scientific">Punica granatum</name>
    <name type="common">Pomegranate</name>
    <dbReference type="NCBI Taxonomy" id="22663"/>
    <lineage>
        <taxon>Eukaryota</taxon>
        <taxon>Viridiplantae</taxon>
        <taxon>Streptophyta</taxon>
        <taxon>Embryophyta</taxon>
        <taxon>Tracheophyta</taxon>
        <taxon>Spermatophyta</taxon>
        <taxon>Magnoliopsida</taxon>
        <taxon>eudicotyledons</taxon>
        <taxon>Gunneridae</taxon>
        <taxon>Pentapetalae</taxon>
        <taxon>rosids</taxon>
        <taxon>malvids</taxon>
        <taxon>Myrtales</taxon>
        <taxon>Lythraceae</taxon>
        <taxon>Punica</taxon>
    </lineage>
</organism>
<dbReference type="Pfam" id="PF01585">
    <property type="entry name" value="G-patch"/>
    <property type="match status" value="1"/>
</dbReference>
<comment type="caution">
    <text evidence="3">The sequence shown here is derived from an EMBL/GenBank/DDBJ whole genome shotgun (WGS) entry which is preliminary data.</text>
</comment>
<accession>A0A2I0LAH9</accession>
<feature type="region of interest" description="Disordered" evidence="1">
    <location>
        <begin position="134"/>
        <end position="169"/>
    </location>
</feature>
<feature type="compositionally biased region" description="Low complexity" evidence="1">
    <location>
        <begin position="54"/>
        <end position="63"/>
    </location>
</feature>
<gene>
    <name evidence="3" type="ORF">CRG98_001917</name>
</gene>
<dbReference type="PANTHER" id="PTHR32108">
    <property type="entry name" value="DNA-DIRECTED RNA POLYMERASE SUBUNIT ALPHA"/>
    <property type="match status" value="1"/>
</dbReference>
<dbReference type="InterPro" id="IPR000467">
    <property type="entry name" value="G_patch_dom"/>
</dbReference>
<feature type="compositionally biased region" description="Basic and acidic residues" evidence="1">
    <location>
        <begin position="42"/>
        <end position="53"/>
    </location>
</feature>
<evidence type="ECO:0000313" key="3">
    <source>
        <dbReference type="EMBL" id="PKI77687.1"/>
    </source>
</evidence>
<dbReference type="PROSITE" id="PS50174">
    <property type="entry name" value="G_PATCH"/>
    <property type="match status" value="1"/>
</dbReference>
<dbReference type="Proteomes" id="UP000233551">
    <property type="component" value="Unassembled WGS sequence"/>
</dbReference>
<dbReference type="AlphaFoldDB" id="A0A2I0LAH9"/>
<dbReference type="PANTHER" id="PTHR32108:SF9">
    <property type="entry name" value="REVERSE TRANSCRIPTASE RNASE H-LIKE DOMAIN-CONTAINING PROTEIN"/>
    <property type="match status" value="1"/>
</dbReference>
<proteinExistence type="predicted"/>
<evidence type="ECO:0000313" key="4">
    <source>
        <dbReference type="Proteomes" id="UP000233551"/>
    </source>
</evidence>
<feature type="compositionally biased region" description="Low complexity" evidence="1">
    <location>
        <begin position="153"/>
        <end position="164"/>
    </location>
</feature>
<dbReference type="SMART" id="SM00443">
    <property type="entry name" value="G_patch"/>
    <property type="match status" value="1"/>
</dbReference>
<dbReference type="STRING" id="22663.A0A2I0LAH9"/>
<evidence type="ECO:0000259" key="2">
    <source>
        <dbReference type="PROSITE" id="PS50174"/>
    </source>
</evidence>
<keyword evidence="4" id="KW-1185">Reference proteome</keyword>
<protein>
    <recommendedName>
        <fullName evidence="2">G-patch domain-containing protein</fullName>
    </recommendedName>
</protein>
<evidence type="ECO:0000256" key="1">
    <source>
        <dbReference type="SAM" id="MobiDB-lite"/>
    </source>
</evidence>
<name>A0A2I0LAH9_PUNGR</name>
<feature type="region of interest" description="Disordered" evidence="1">
    <location>
        <begin position="42"/>
        <end position="69"/>
    </location>
</feature>
<feature type="domain" description="G-patch" evidence="2">
    <location>
        <begin position="565"/>
        <end position="604"/>
    </location>
</feature>
<dbReference type="GO" id="GO:0003676">
    <property type="term" value="F:nucleic acid binding"/>
    <property type="evidence" value="ECO:0007669"/>
    <property type="project" value="InterPro"/>
</dbReference>
<dbReference type="EMBL" id="PGOL01000081">
    <property type="protein sequence ID" value="PKI77687.1"/>
    <property type="molecule type" value="Genomic_DNA"/>
</dbReference>